<gene>
    <name evidence="3" type="ORF">ACH47G_18125</name>
</gene>
<feature type="transmembrane region" description="Helical" evidence="2">
    <location>
        <begin position="425"/>
        <end position="443"/>
    </location>
</feature>
<keyword evidence="4" id="KW-1185">Reference proteome</keyword>
<feature type="transmembrane region" description="Helical" evidence="2">
    <location>
        <begin position="391"/>
        <end position="413"/>
    </location>
</feature>
<feature type="transmembrane region" description="Helical" evidence="2">
    <location>
        <begin position="201"/>
        <end position="220"/>
    </location>
</feature>
<protein>
    <recommendedName>
        <fullName evidence="5">TrbL/VirB6 plasmid conjugal transfer protein</fullName>
    </recommendedName>
</protein>
<feature type="transmembrane region" description="Helical" evidence="2">
    <location>
        <begin position="330"/>
        <end position="349"/>
    </location>
</feature>
<reference evidence="3 4" key="1">
    <citation type="submission" date="2024-10" db="EMBL/GenBank/DDBJ databases">
        <title>The Natural Products Discovery Center: Release of the First 8490 Sequenced Strains for Exploring Actinobacteria Biosynthetic Diversity.</title>
        <authorList>
            <person name="Kalkreuter E."/>
            <person name="Kautsar S.A."/>
            <person name="Yang D."/>
            <person name="Bader C.D."/>
            <person name="Teijaro C.N."/>
            <person name="Fluegel L."/>
            <person name="Davis C.M."/>
            <person name="Simpson J.R."/>
            <person name="Lauterbach L."/>
            <person name="Steele A.D."/>
            <person name="Gui C."/>
            <person name="Meng S."/>
            <person name="Li G."/>
            <person name="Viehrig K."/>
            <person name="Ye F."/>
            <person name="Su P."/>
            <person name="Kiefer A.F."/>
            <person name="Nichols A."/>
            <person name="Cepeda A.J."/>
            <person name="Yan W."/>
            <person name="Fan B."/>
            <person name="Jiang Y."/>
            <person name="Adhikari A."/>
            <person name="Zheng C.-J."/>
            <person name="Schuster L."/>
            <person name="Cowan T.M."/>
            <person name="Smanski M.J."/>
            <person name="Chevrette M.G."/>
            <person name="De Carvalho L.P.S."/>
            <person name="Shen B."/>
        </authorList>
    </citation>
    <scope>NUCLEOTIDE SEQUENCE [LARGE SCALE GENOMIC DNA]</scope>
    <source>
        <strain evidence="3 4">NPDC019626</strain>
    </source>
</reference>
<dbReference type="RefSeq" id="WP_396947148.1">
    <property type="nucleotide sequence ID" value="NZ_JBIRXV010000003.1"/>
</dbReference>
<evidence type="ECO:0000256" key="2">
    <source>
        <dbReference type="SAM" id="Phobius"/>
    </source>
</evidence>
<keyword evidence="2" id="KW-0472">Membrane</keyword>
<accession>A0ABW7WHF7</accession>
<proteinExistence type="predicted"/>
<keyword evidence="2" id="KW-1133">Transmembrane helix</keyword>
<sequence>MRSPLGSGMRARQASFDMPWEPQFWDADRWRPQMVFRRFRAWIAASRRRRRIAWVVLALFVLFVFPGLVHAVSIAQTGTIAPGAAPNSATSWMNVKDSSGVNVSSYRLVIDQGGVFNLGNFALWIILMPLFAVWLLASTTGVWLPGEAMSFGWLNLISAPLRGMAQNFTGTIATPLLAGTAATIGAFFVAYFLVRLLIAKAVMQIVTMIVVAILSVPILADPLAEALSPDGFLVQGRDLGLSVAAGLNGNNNPNPQQLVSALQTTMADNFVRLPLQVWNFGHVVDNSPSCRSAWSSGMTAGSDDRVKNGMRSCGDSAAYAAVENPSVGQIGAGLLLLLCAIILLAFAAYLSIKIMWAVLDLIYYGFASVFGFAAGGYIYGPTQTFTVRCVVHGFIAAGKMAFFVIALGIYELLLGSLFRAANGQIMVVFVIGAGVEIVAIIQVRRLSRNIDEANDYVTNRVGAAIQSGGSSGGGGGGGGSALGIGMGMGNSNVASSMTPLAMVGAISTINSSPLTAWVAGGRLNPLNPFSRVDHVDKKLKKKGLKTKDLREAAHGGLYDRVAAANAARRGIKRSGNSHRSERGAAFAMENFTHLTGSGGPQTGGYHALLMAGVPEHMAQRALEARTDIIRHADAEPLASKHLANVLAAHKHLENHFHTNDRHMYMARYHALEASVDRYRGDYQGGVHISDDLARLGQSYIANPTKDFMDSLQEHANGKRPTKSTPLTIGGRDLTTNEADRLRSWISNEHALRIQATTNWVGQDPRDFDRIRVLRSEIDKAAQTDQWQAGRSITGAVSLPQPDGGANPLPGIPATILNPLRNPRGR</sequence>
<evidence type="ECO:0000313" key="4">
    <source>
        <dbReference type="Proteomes" id="UP001611450"/>
    </source>
</evidence>
<evidence type="ECO:0000256" key="1">
    <source>
        <dbReference type="SAM" id="MobiDB-lite"/>
    </source>
</evidence>
<dbReference type="Proteomes" id="UP001611450">
    <property type="component" value="Unassembled WGS sequence"/>
</dbReference>
<dbReference type="EMBL" id="JBIRXV010000003">
    <property type="protein sequence ID" value="MFI2322408.1"/>
    <property type="molecule type" value="Genomic_DNA"/>
</dbReference>
<comment type="caution">
    <text evidence="3">The sequence shown here is derived from an EMBL/GenBank/DDBJ whole genome shotgun (WGS) entry which is preliminary data.</text>
</comment>
<feature type="transmembrane region" description="Helical" evidence="2">
    <location>
        <begin position="121"/>
        <end position="144"/>
    </location>
</feature>
<organism evidence="3 4">
    <name type="scientific">Nocardia beijingensis</name>
    <dbReference type="NCBI Taxonomy" id="95162"/>
    <lineage>
        <taxon>Bacteria</taxon>
        <taxon>Bacillati</taxon>
        <taxon>Actinomycetota</taxon>
        <taxon>Actinomycetes</taxon>
        <taxon>Mycobacteriales</taxon>
        <taxon>Nocardiaceae</taxon>
        <taxon>Nocardia</taxon>
    </lineage>
</organism>
<feature type="transmembrane region" description="Helical" evidence="2">
    <location>
        <begin position="361"/>
        <end position="379"/>
    </location>
</feature>
<keyword evidence="2" id="KW-0812">Transmembrane</keyword>
<evidence type="ECO:0000313" key="3">
    <source>
        <dbReference type="EMBL" id="MFI2322408.1"/>
    </source>
</evidence>
<evidence type="ECO:0008006" key="5">
    <source>
        <dbReference type="Google" id="ProtNLM"/>
    </source>
</evidence>
<feature type="region of interest" description="Disordered" evidence="1">
    <location>
        <begin position="803"/>
        <end position="825"/>
    </location>
</feature>
<feature type="transmembrane region" description="Helical" evidence="2">
    <location>
        <begin position="175"/>
        <end position="194"/>
    </location>
</feature>
<name>A0ABW7WHF7_9NOCA</name>